<dbReference type="GO" id="GO:0008202">
    <property type="term" value="P:steroid metabolic process"/>
    <property type="evidence" value="ECO:0007669"/>
    <property type="project" value="UniProtKB-ARBA"/>
</dbReference>
<proteinExistence type="predicted"/>
<sequence>MTHARHQEGAARQLDCDLLVIGSGAGGLSAAVTAAWHGLNVVVVEKDPVCGGATAWSGGWMWTPRHPLAQADGLTEDIDQPRTYLKNVLGEDFDEARVNAFLEAAPHMVGFFHNRTSLRFVNGAKIADIQAGQPGASTGGRQVGPKPINARRLSRSLRRKLRPQMYETSFLGMGIMAGSDLQHFLHATTSLKGFLHAAWRVAFHVLDLVTHRRGTQLVNGPALIARLAKSADDLGVKLYVNAPATRLLTEGTEVHGAVVSTPQGEVAIRARRGTVLATGGFPHDGERRRDLFPKGTGVNHQTLAPAATTGDGIRLAEEAGGVLDASGASPAAWCPVSLIRLPNGRTGTFPHIVDRGKPGLIAVMRDGRRFVNEANGYYDYVTAMIDATPPGEETVSWLICDHRFQRRYPFGMAKPFPVPSWPYLRNGYMKRGRTLEELAHACGIDPVQLRRTVEEFNRHARAGEDPVFHRGTTPFNRSSGDYAHGPNPSLAPLDQGPFYAIKVLPGSFGTFAGLKTDAHARVLNANGEAIPNLYAVGCDQANVMGGHYPSGGINIGPAMTFGYIAARHAADTSVYETRTQAR</sequence>
<dbReference type="Proteomes" id="UP000053413">
    <property type="component" value="Unassembled WGS sequence"/>
</dbReference>
<keyword evidence="4" id="KW-0560">Oxidoreductase</keyword>
<evidence type="ECO:0000256" key="1">
    <source>
        <dbReference type="ARBA" id="ARBA00001974"/>
    </source>
</evidence>
<dbReference type="OrthoDB" id="9813348at2"/>
<dbReference type="NCBIfam" id="NF004789">
    <property type="entry name" value="PRK06134.1"/>
    <property type="match status" value="1"/>
</dbReference>
<reference evidence="8" key="1">
    <citation type="submission" date="2015-10" db="EMBL/GenBank/DDBJ databases">
        <authorList>
            <person name="Ju K.-S."/>
            <person name="Doroghazi J.R."/>
            <person name="Metcalf W.W."/>
        </authorList>
    </citation>
    <scope>NUCLEOTIDE SEQUENCE [LARGE SCALE GENOMIC DNA]</scope>
    <source>
        <strain evidence="8">NRRL F-8817</strain>
    </source>
</reference>
<evidence type="ECO:0000256" key="4">
    <source>
        <dbReference type="ARBA" id="ARBA00023002"/>
    </source>
</evidence>
<name>A0A0X3VRP7_STRVO</name>
<comment type="cofactor">
    <cofactor evidence="1">
        <name>FAD</name>
        <dbReference type="ChEBI" id="CHEBI:57692"/>
    </cofactor>
</comment>
<dbReference type="Gene3D" id="3.90.700.10">
    <property type="entry name" value="Succinate dehydrogenase/fumarate reductase flavoprotein, catalytic domain"/>
    <property type="match status" value="1"/>
</dbReference>
<dbReference type="InterPro" id="IPR027477">
    <property type="entry name" value="Succ_DH/fumarate_Rdtase_cat_sf"/>
</dbReference>
<dbReference type="Gene3D" id="3.50.50.60">
    <property type="entry name" value="FAD/NAD(P)-binding domain"/>
    <property type="match status" value="2"/>
</dbReference>
<evidence type="ECO:0000259" key="6">
    <source>
        <dbReference type="Pfam" id="PF00890"/>
    </source>
</evidence>
<dbReference type="InterPro" id="IPR036188">
    <property type="entry name" value="FAD/NAD-bd_sf"/>
</dbReference>
<gene>
    <name evidence="7" type="ORF">ADL28_33020</name>
</gene>
<evidence type="ECO:0000256" key="2">
    <source>
        <dbReference type="ARBA" id="ARBA00022630"/>
    </source>
</evidence>
<dbReference type="GO" id="GO:0033765">
    <property type="term" value="F:steroid dehydrogenase activity, acting on the CH-CH group of donors"/>
    <property type="evidence" value="ECO:0007669"/>
    <property type="project" value="UniProtKB-ARBA"/>
</dbReference>
<protein>
    <submittedName>
        <fullName evidence="7">FAD-binding dehydrogenase</fullName>
    </submittedName>
</protein>
<dbReference type="Pfam" id="PF00890">
    <property type="entry name" value="FAD_binding_2"/>
    <property type="match status" value="1"/>
</dbReference>
<evidence type="ECO:0000256" key="5">
    <source>
        <dbReference type="SAM" id="MobiDB-lite"/>
    </source>
</evidence>
<dbReference type="PRINTS" id="PR00411">
    <property type="entry name" value="PNDRDTASEI"/>
</dbReference>
<feature type="domain" description="FAD-dependent oxidoreductase 2 FAD-binding" evidence="6">
    <location>
        <begin position="17"/>
        <end position="554"/>
    </location>
</feature>
<keyword evidence="3" id="KW-0274">FAD</keyword>
<dbReference type="InterPro" id="IPR003953">
    <property type="entry name" value="FAD-dep_OxRdtase_2_FAD-bd"/>
</dbReference>
<dbReference type="SUPFAM" id="SSF56425">
    <property type="entry name" value="Succinate dehydrogenase/fumarate reductase flavoprotein, catalytic domain"/>
    <property type="match status" value="1"/>
</dbReference>
<comment type="caution">
    <text evidence="7">The sequence shown here is derived from an EMBL/GenBank/DDBJ whole genome shotgun (WGS) entry which is preliminary data.</text>
</comment>
<keyword evidence="2" id="KW-0285">Flavoprotein</keyword>
<dbReference type="PANTHER" id="PTHR43400">
    <property type="entry name" value="FUMARATE REDUCTASE"/>
    <property type="match status" value="1"/>
</dbReference>
<dbReference type="NCBIfam" id="NF009476">
    <property type="entry name" value="PRK12839.1"/>
    <property type="match status" value="1"/>
</dbReference>
<dbReference type="PANTHER" id="PTHR43400:SF10">
    <property type="entry name" value="3-OXOSTEROID 1-DEHYDROGENASE"/>
    <property type="match status" value="1"/>
</dbReference>
<feature type="region of interest" description="Disordered" evidence="5">
    <location>
        <begin position="464"/>
        <end position="486"/>
    </location>
</feature>
<dbReference type="AlphaFoldDB" id="A0A0X3VRP7"/>
<dbReference type="EMBL" id="LLZJ01000388">
    <property type="protein sequence ID" value="KUL47318.1"/>
    <property type="molecule type" value="Genomic_DNA"/>
</dbReference>
<dbReference type="SUPFAM" id="SSF51905">
    <property type="entry name" value="FAD/NAD(P)-binding domain"/>
    <property type="match status" value="1"/>
</dbReference>
<accession>A0A0X3VRP7</accession>
<evidence type="ECO:0000313" key="7">
    <source>
        <dbReference type="EMBL" id="KUL47318.1"/>
    </source>
</evidence>
<dbReference type="GeneID" id="97429939"/>
<evidence type="ECO:0000313" key="8">
    <source>
        <dbReference type="Proteomes" id="UP000053413"/>
    </source>
</evidence>
<evidence type="ECO:0000256" key="3">
    <source>
        <dbReference type="ARBA" id="ARBA00022827"/>
    </source>
</evidence>
<organism evidence="7 8">
    <name type="scientific">Streptomyces violaceusniger</name>
    <dbReference type="NCBI Taxonomy" id="68280"/>
    <lineage>
        <taxon>Bacteria</taxon>
        <taxon>Bacillati</taxon>
        <taxon>Actinomycetota</taxon>
        <taxon>Actinomycetes</taxon>
        <taxon>Kitasatosporales</taxon>
        <taxon>Streptomycetaceae</taxon>
        <taxon>Streptomyces</taxon>
        <taxon>Streptomyces violaceusniger group</taxon>
    </lineage>
</organism>
<dbReference type="RefSeq" id="WP_059147454.1">
    <property type="nucleotide sequence ID" value="NZ_LLZJ01000388.1"/>
</dbReference>
<dbReference type="InterPro" id="IPR050315">
    <property type="entry name" value="FAD-oxidoreductase_2"/>
</dbReference>